<dbReference type="Gene3D" id="1.10.260.40">
    <property type="entry name" value="lambda repressor-like DNA-binding domains"/>
    <property type="match status" value="1"/>
</dbReference>
<dbReference type="EMBL" id="MFQB01000021">
    <property type="protein sequence ID" value="OGH67915.1"/>
    <property type="molecule type" value="Genomic_DNA"/>
</dbReference>
<protein>
    <recommendedName>
        <fullName evidence="3">HTH cro/C1-type domain-containing protein</fullName>
    </recommendedName>
</protein>
<name>A0A1F6M8G1_9BACT</name>
<organism evidence="1 2">
    <name type="scientific">Candidatus Magasanikbacteria bacterium RIFCSPHIGHO2_02_FULL_47_14</name>
    <dbReference type="NCBI Taxonomy" id="1798680"/>
    <lineage>
        <taxon>Bacteria</taxon>
        <taxon>Candidatus Magasanikiibacteriota</taxon>
    </lineage>
</organism>
<comment type="caution">
    <text evidence="1">The sequence shown here is derived from an EMBL/GenBank/DDBJ whole genome shotgun (WGS) entry which is preliminary data.</text>
</comment>
<sequence>MEFVKKKISPTKRICLRLKEARDTAGISLETVAAKLRINKQYVVALESCEFEQLPFAPVYQKHLIRRYIETIGLDPKSFIDQFVYEEMRPSLTDTQAAPARKPIKFQNFPTLVRVAGIAAITLSLIGYLAIQVKQIIEPPELAVFHPENGFITPTPTLTIQGKTDQEAVVFINGKEIAANDTGYFQESLTLTDGVNTLIFSAKKKHGKTTELTRHVVYKKTDRLSANTSHITLIKTP</sequence>
<dbReference type="PANTHER" id="PTHR34475:SF1">
    <property type="entry name" value="CYTOSKELETON PROTEIN RODZ"/>
    <property type="match status" value="1"/>
</dbReference>
<evidence type="ECO:0008006" key="3">
    <source>
        <dbReference type="Google" id="ProtNLM"/>
    </source>
</evidence>
<evidence type="ECO:0000313" key="1">
    <source>
        <dbReference type="EMBL" id="OGH67915.1"/>
    </source>
</evidence>
<dbReference type="Gene3D" id="2.60.40.10">
    <property type="entry name" value="Immunoglobulins"/>
    <property type="match status" value="1"/>
</dbReference>
<dbReference type="PANTHER" id="PTHR34475">
    <property type="match status" value="1"/>
</dbReference>
<dbReference type="STRING" id="1798680.A3J66_00905"/>
<dbReference type="GO" id="GO:0003677">
    <property type="term" value="F:DNA binding"/>
    <property type="evidence" value="ECO:0007669"/>
    <property type="project" value="InterPro"/>
</dbReference>
<dbReference type="InterPro" id="IPR010982">
    <property type="entry name" value="Lambda_DNA-bd_dom_sf"/>
</dbReference>
<accession>A0A1F6M8G1</accession>
<evidence type="ECO:0000313" key="2">
    <source>
        <dbReference type="Proteomes" id="UP000176282"/>
    </source>
</evidence>
<proteinExistence type="predicted"/>
<dbReference type="Pfam" id="PF13413">
    <property type="entry name" value="HTH_25"/>
    <property type="match status" value="1"/>
</dbReference>
<dbReference type="CDD" id="cd00093">
    <property type="entry name" value="HTH_XRE"/>
    <property type="match status" value="1"/>
</dbReference>
<dbReference type="Proteomes" id="UP000176282">
    <property type="component" value="Unassembled WGS sequence"/>
</dbReference>
<dbReference type="InterPro" id="IPR013783">
    <property type="entry name" value="Ig-like_fold"/>
</dbReference>
<dbReference type="AlphaFoldDB" id="A0A1F6M8G1"/>
<dbReference type="InterPro" id="IPR050400">
    <property type="entry name" value="Bact_Cytoskel_RodZ"/>
</dbReference>
<dbReference type="InterPro" id="IPR001387">
    <property type="entry name" value="Cro/C1-type_HTH"/>
</dbReference>
<reference evidence="1 2" key="1">
    <citation type="journal article" date="2016" name="Nat. Commun.">
        <title>Thousands of microbial genomes shed light on interconnected biogeochemical processes in an aquifer system.</title>
        <authorList>
            <person name="Anantharaman K."/>
            <person name="Brown C.T."/>
            <person name="Hug L.A."/>
            <person name="Sharon I."/>
            <person name="Castelle C.J."/>
            <person name="Probst A.J."/>
            <person name="Thomas B.C."/>
            <person name="Singh A."/>
            <person name="Wilkins M.J."/>
            <person name="Karaoz U."/>
            <person name="Brodie E.L."/>
            <person name="Williams K.H."/>
            <person name="Hubbard S.S."/>
            <person name="Banfield J.F."/>
        </authorList>
    </citation>
    <scope>NUCLEOTIDE SEQUENCE [LARGE SCALE GENOMIC DNA]</scope>
</reference>
<gene>
    <name evidence="1" type="ORF">A3J66_00905</name>
</gene>
<dbReference type="Pfam" id="PF09136">
    <property type="entry name" value="Glucodextran_B"/>
    <property type="match status" value="1"/>
</dbReference>